<dbReference type="Pfam" id="PF00788">
    <property type="entry name" value="RA"/>
    <property type="match status" value="1"/>
</dbReference>
<dbReference type="GO" id="GO:0051286">
    <property type="term" value="C:cell tip"/>
    <property type="evidence" value="ECO:0007669"/>
    <property type="project" value="TreeGrafter"/>
</dbReference>
<dbReference type="GO" id="GO:0007165">
    <property type="term" value="P:signal transduction"/>
    <property type="evidence" value="ECO:0007669"/>
    <property type="project" value="InterPro"/>
</dbReference>
<feature type="compositionally biased region" description="Low complexity" evidence="3">
    <location>
        <begin position="304"/>
        <end position="317"/>
    </location>
</feature>
<dbReference type="SMART" id="SM00326">
    <property type="entry name" value="SH3"/>
    <property type="match status" value="1"/>
</dbReference>
<dbReference type="InterPro" id="IPR029071">
    <property type="entry name" value="Ubiquitin-like_domsf"/>
</dbReference>
<evidence type="ECO:0000313" key="6">
    <source>
        <dbReference type="EMBL" id="KAF7724033.1"/>
    </source>
</evidence>
<keyword evidence="7" id="KW-1185">Reference proteome</keyword>
<feature type="region of interest" description="Disordered" evidence="3">
    <location>
        <begin position="189"/>
        <end position="326"/>
    </location>
</feature>
<evidence type="ECO:0008006" key="8">
    <source>
        <dbReference type="Google" id="ProtNLM"/>
    </source>
</evidence>
<dbReference type="InterPro" id="IPR036028">
    <property type="entry name" value="SH3-like_dom_sf"/>
</dbReference>
<dbReference type="FunFam" id="2.30.30.40:FF:000035">
    <property type="entry name" value="SH3 domain containing protein"/>
    <property type="match status" value="1"/>
</dbReference>
<sequence length="775" mass="87276">MSTLAEVYRRPDGHARTSSAAIDNPGHLEDLIYSEEDVDDMDNETASVASIANSDIDFEFVYALHTFVATVEGQASVVKGDTLTLLDDSNSYWWLVNVISTSEIGYIPAENIETPFERLARLNKYRNAQVALVSENFHHVQKAVSPKVQNKKVTLSRELALQLQIILTDDGSEENIEETYEEWIETMREDEDDDEDLSDLQDEERNVLDDSPEACRDSRMATTATEDRLHHISTSSLPLRYPQSLETVRNNRVPETTSSTNSPRQRKTGVWRRLFSRNNKEKRDAAQQGPSGAERPYTSGMNTSPSVSSSYLQSDSSSTRDAFGKPSVSNTQLTVLRVFAGNLNVRATFNTVLVDDETDANQLLIMAIERFRLNDIDGSTMASTNHVEYYLTVKSPDREERTLAPQDKPLAIFESLRSHLTTPMPSLANIEQITERRTTTEITRLGVSRAQQSGKSYFGEDSMVKFYLHKRIKRVNEANGQVYVKISYYTEGSCRTKGDDILRTAFSTKSLKRKTSVKNLRSDMQLERIDKLIAVSAKINMAGLTARALDKFHITCDIENGIRTNSYHLITDCYRIVLLVNGVEKQVRMSSKLKEVLSDETLIPKGTIEKIFLLRKQSQSVLTSNTPAWTPSVRRVPPERVAYLSLPKQVAARNASCANVDTSAESVLKRLDAVLQSMENEQFKHDSSETSVMNDSHYLGSGTSLMHPKKPQSLKQSITATPNDNAMLLRMNDLEKVSCQLSKSKQVAESMFAIDRNYNALPLRKRYDDFKGVFS</sequence>
<dbReference type="GO" id="GO:0008104">
    <property type="term" value="P:intracellular protein localization"/>
    <property type="evidence" value="ECO:0007669"/>
    <property type="project" value="TreeGrafter"/>
</dbReference>
<protein>
    <recommendedName>
        <fullName evidence="8">SH3 domain-containing protein</fullName>
    </recommendedName>
</protein>
<feature type="compositionally biased region" description="Acidic residues" evidence="3">
    <location>
        <begin position="189"/>
        <end position="202"/>
    </location>
</feature>
<dbReference type="PANTHER" id="PTHR47775:SF1">
    <property type="entry name" value="BUD SITE SELECTION PROTEIN 14"/>
    <property type="match status" value="1"/>
</dbReference>
<evidence type="ECO:0000256" key="3">
    <source>
        <dbReference type="SAM" id="MobiDB-lite"/>
    </source>
</evidence>
<keyword evidence="1 2" id="KW-0728">SH3 domain</keyword>
<dbReference type="PROSITE" id="PS50200">
    <property type="entry name" value="RA"/>
    <property type="match status" value="1"/>
</dbReference>
<dbReference type="EMBL" id="JABAYA010000132">
    <property type="protein sequence ID" value="KAF7724033.1"/>
    <property type="molecule type" value="Genomic_DNA"/>
</dbReference>
<dbReference type="Gene3D" id="3.10.20.90">
    <property type="entry name" value="Phosphatidylinositol 3-kinase Catalytic Subunit, Chain A, domain 1"/>
    <property type="match status" value="1"/>
</dbReference>
<feature type="region of interest" description="Disordered" evidence="3">
    <location>
        <begin position="1"/>
        <end position="22"/>
    </location>
</feature>
<dbReference type="InterPro" id="IPR053039">
    <property type="entry name" value="Polarity_Bud-Selection_Reg"/>
</dbReference>
<dbReference type="AlphaFoldDB" id="A0A8H7EN78"/>
<evidence type="ECO:0000256" key="2">
    <source>
        <dbReference type="PROSITE-ProRule" id="PRU00192"/>
    </source>
</evidence>
<dbReference type="PANTHER" id="PTHR47775">
    <property type="entry name" value="BUD SITE SELECTION PROTEIN 14"/>
    <property type="match status" value="1"/>
</dbReference>
<dbReference type="CDD" id="cd17043">
    <property type="entry name" value="RA"/>
    <property type="match status" value="1"/>
</dbReference>
<feature type="domain" description="SH3" evidence="4">
    <location>
        <begin position="56"/>
        <end position="117"/>
    </location>
</feature>
<evidence type="ECO:0000313" key="7">
    <source>
        <dbReference type="Proteomes" id="UP000605846"/>
    </source>
</evidence>
<dbReference type="SUPFAM" id="SSF54236">
    <property type="entry name" value="Ubiquitin-like"/>
    <property type="match status" value="1"/>
</dbReference>
<evidence type="ECO:0000256" key="1">
    <source>
        <dbReference type="ARBA" id="ARBA00022443"/>
    </source>
</evidence>
<feature type="compositionally biased region" description="Polar residues" evidence="3">
    <location>
        <begin position="244"/>
        <end position="263"/>
    </location>
</feature>
<dbReference type="InterPro" id="IPR001452">
    <property type="entry name" value="SH3_domain"/>
</dbReference>
<organism evidence="6 7">
    <name type="scientific">Apophysomyces ossiformis</name>
    <dbReference type="NCBI Taxonomy" id="679940"/>
    <lineage>
        <taxon>Eukaryota</taxon>
        <taxon>Fungi</taxon>
        <taxon>Fungi incertae sedis</taxon>
        <taxon>Mucoromycota</taxon>
        <taxon>Mucoromycotina</taxon>
        <taxon>Mucoromycetes</taxon>
        <taxon>Mucorales</taxon>
        <taxon>Mucorineae</taxon>
        <taxon>Mucoraceae</taxon>
        <taxon>Apophysomyces</taxon>
    </lineage>
</organism>
<dbReference type="GO" id="GO:0015630">
    <property type="term" value="C:microtubule cytoskeleton"/>
    <property type="evidence" value="ECO:0007669"/>
    <property type="project" value="TreeGrafter"/>
</dbReference>
<feature type="compositionally biased region" description="Basic and acidic residues" evidence="3">
    <location>
        <begin position="203"/>
        <end position="230"/>
    </location>
</feature>
<proteinExistence type="predicted"/>
<dbReference type="PROSITE" id="PS50002">
    <property type="entry name" value="SH3"/>
    <property type="match status" value="1"/>
</dbReference>
<evidence type="ECO:0000259" key="4">
    <source>
        <dbReference type="PROSITE" id="PS50002"/>
    </source>
</evidence>
<comment type="caution">
    <text evidence="6">The sequence shown here is derived from an EMBL/GenBank/DDBJ whole genome shotgun (WGS) entry which is preliminary data.</text>
</comment>
<dbReference type="Pfam" id="PF00018">
    <property type="entry name" value="SH3_1"/>
    <property type="match status" value="1"/>
</dbReference>
<feature type="domain" description="Ras-associating" evidence="5">
    <location>
        <begin position="332"/>
        <end position="473"/>
    </location>
</feature>
<dbReference type="Proteomes" id="UP000605846">
    <property type="component" value="Unassembled WGS sequence"/>
</dbReference>
<dbReference type="GO" id="GO:0030950">
    <property type="term" value="P:establishment or maintenance of actin cytoskeleton polarity"/>
    <property type="evidence" value="ECO:0007669"/>
    <property type="project" value="TreeGrafter"/>
</dbReference>
<name>A0A8H7EN78_9FUNG</name>
<evidence type="ECO:0000259" key="5">
    <source>
        <dbReference type="PROSITE" id="PS50200"/>
    </source>
</evidence>
<dbReference type="OrthoDB" id="196165at2759"/>
<reference evidence="6" key="1">
    <citation type="submission" date="2020-01" db="EMBL/GenBank/DDBJ databases">
        <title>Genome Sequencing of Three Apophysomyces-Like Fungal Strains Confirms a Novel Fungal Genus in the Mucoromycota with divergent Burkholderia-like Endosymbiotic Bacteria.</title>
        <authorList>
            <person name="Stajich J.E."/>
            <person name="Macias A.M."/>
            <person name="Carter-House D."/>
            <person name="Lovett B."/>
            <person name="Kasson L.R."/>
            <person name="Berry K."/>
            <person name="Grigoriev I."/>
            <person name="Chang Y."/>
            <person name="Spatafora J."/>
            <person name="Kasson M.T."/>
        </authorList>
    </citation>
    <scope>NUCLEOTIDE SEQUENCE</scope>
    <source>
        <strain evidence="6">NRRL A-21654</strain>
    </source>
</reference>
<dbReference type="Gene3D" id="2.30.30.40">
    <property type="entry name" value="SH3 Domains"/>
    <property type="match status" value="1"/>
</dbReference>
<dbReference type="InterPro" id="IPR000159">
    <property type="entry name" value="RA_dom"/>
</dbReference>
<gene>
    <name evidence="6" type="ORF">EC973_001440</name>
</gene>
<dbReference type="SUPFAM" id="SSF50044">
    <property type="entry name" value="SH3-domain"/>
    <property type="match status" value="1"/>
</dbReference>
<accession>A0A8H7EN78</accession>